<dbReference type="Proteomes" id="UP000095131">
    <property type="component" value="Unassembled WGS sequence"/>
</dbReference>
<gene>
    <name evidence="4" type="ORF">VSF3289_00606</name>
    <name evidence="5" type="ORF">VSF3289_02904</name>
    <name evidence="3" type="ORF">VSF3289_04359</name>
</gene>
<proteinExistence type="predicted"/>
<evidence type="ECO:0000313" key="5">
    <source>
        <dbReference type="EMBL" id="ODS12579.1"/>
    </source>
</evidence>
<feature type="region of interest" description="Disordered" evidence="1">
    <location>
        <begin position="130"/>
        <end position="162"/>
    </location>
</feature>
<feature type="transmembrane region" description="Helical" evidence="2">
    <location>
        <begin position="110"/>
        <end position="127"/>
    </location>
</feature>
<dbReference type="EMBL" id="MDCJ01000002">
    <property type="protein sequence ID" value="ODS12579.1"/>
    <property type="molecule type" value="Genomic_DNA"/>
</dbReference>
<name>A0A1E3WS56_9VIBR</name>
<comment type="caution">
    <text evidence="5">The sequence shown here is derived from an EMBL/GenBank/DDBJ whole genome shotgun (WGS) entry which is preliminary data.</text>
</comment>
<accession>A0A1E3WS56</accession>
<feature type="compositionally biased region" description="Basic residues" evidence="1">
    <location>
        <begin position="133"/>
        <end position="146"/>
    </location>
</feature>
<dbReference type="EMBL" id="MDCJ01000007">
    <property type="protein sequence ID" value="ODS05218.1"/>
    <property type="molecule type" value="Genomic_DNA"/>
</dbReference>
<keyword evidence="2" id="KW-1133">Transmembrane helix</keyword>
<dbReference type="OrthoDB" id="5876939at2"/>
<feature type="compositionally biased region" description="Acidic residues" evidence="1">
    <location>
        <begin position="151"/>
        <end position="162"/>
    </location>
</feature>
<organism evidence="5 6">
    <name type="scientific">Vibrio scophthalmi</name>
    <dbReference type="NCBI Taxonomy" id="45658"/>
    <lineage>
        <taxon>Bacteria</taxon>
        <taxon>Pseudomonadati</taxon>
        <taxon>Pseudomonadota</taxon>
        <taxon>Gammaproteobacteria</taxon>
        <taxon>Vibrionales</taxon>
        <taxon>Vibrionaceae</taxon>
        <taxon>Vibrio</taxon>
    </lineage>
</organism>
<keyword evidence="2" id="KW-0812">Transmembrane</keyword>
<evidence type="ECO:0000256" key="2">
    <source>
        <dbReference type="SAM" id="Phobius"/>
    </source>
</evidence>
<evidence type="ECO:0000256" key="1">
    <source>
        <dbReference type="SAM" id="MobiDB-lite"/>
    </source>
</evidence>
<keyword evidence="2" id="KW-0472">Membrane</keyword>
<reference evidence="5 6" key="1">
    <citation type="submission" date="2016-08" db="EMBL/GenBank/DDBJ databases">
        <title>Genome sequencing of Vibrio scophthalmi strain FP3289, an isolated from Paralichthys olivaceus.</title>
        <authorList>
            <person name="Han H.-J."/>
        </authorList>
    </citation>
    <scope>NUCLEOTIDE SEQUENCE [LARGE SCALE GENOMIC DNA]</scope>
    <source>
        <strain evidence="5 6">FP3289</strain>
    </source>
</reference>
<dbReference type="AlphaFoldDB" id="A0A1E3WS56"/>
<evidence type="ECO:0000313" key="4">
    <source>
        <dbReference type="EMBL" id="ODS10351.1"/>
    </source>
</evidence>
<protein>
    <submittedName>
        <fullName evidence="5">Uncharacterized protein</fullName>
    </submittedName>
</protein>
<dbReference type="EMBL" id="MDCJ01000002">
    <property type="protein sequence ID" value="ODS10351.1"/>
    <property type="molecule type" value="Genomic_DNA"/>
</dbReference>
<evidence type="ECO:0000313" key="3">
    <source>
        <dbReference type="EMBL" id="ODS05218.1"/>
    </source>
</evidence>
<evidence type="ECO:0000313" key="6">
    <source>
        <dbReference type="Proteomes" id="UP000095131"/>
    </source>
</evidence>
<sequence>MSDAVETQEFNFDDLDFSPELINELEAIEPVIVEDDEPEQKAKSDHAGGDGEVTAEFLIDMVEAGFKSFVNEDYDLTDKKKALIVKNFSPVLNKYDGGVLGLLGDYKEEGQALFALIVLAFTMWACVKESNKSKKKTKKRTKKPSKKSVEDDNDEIEADNGD</sequence>